<dbReference type="Proteomes" id="UP000683360">
    <property type="component" value="Unassembled WGS sequence"/>
</dbReference>
<proteinExistence type="predicted"/>
<dbReference type="EMBL" id="CAJPWZ010001487">
    <property type="protein sequence ID" value="CAG2216572.1"/>
    <property type="molecule type" value="Genomic_DNA"/>
</dbReference>
<organism evidence="1 2">
    <name type="scientific">Mytilus edulis</name>
    <name type="common">Blue mussel</name>
    <dbReference type="NCBI Taxonomy" id="6550"/>
    <lineage>
        <taxon>Eukaryota</taxon>
        <taxon>Metazoa</taxon>
        <taxon>Spiralia</taxon>
        <taxon>Lophotrochozoa</taxon>
        <taxon>Mollusca</taxon>
        <taxon>Bivalvia</taxon>
        <taxon>Autobranchia</taxon>
        <taxon>Pteriomorphia</taxon>
        <taxon>Mytilida</taxon>
        <taxon>Mytiloidea</taxon>
        <taxon>Mytilidae</taxon>
        <taxon>Mytilinae</taxon>
        <taxon>Mytilus</taxon>
    </lineage>
</organism>
<name>A0A8S3SBL8_MYTED</name>
<sequence length="152" mass="16279">METNFVVKEVSLVTSGSVVSFVIVLGSDDCEVGVLSIVVDVASVLVETASEGCTDVDSVVINVDVVIVPDDEIVVEGIVVVDVGTEVNVVSIIDDVIAVDAVFVFASVNINVHHLRHVQLNALLIIFVKQLNTYLRKILNMITIIVSQSISF</sequence>
<evidence type="ECO:0000313" key="1">
    <source>
        <dbReference type="EMBL" id="CAG2216572.1"/>
    </source>
</evidence>
<accession>A0A8S3SBL8</accession>
<evidence type="ECO:0000313" key="2">
    <source>
        <dbReference type="Proteomes" id="UP000683360"/>
    </source>
</evidence>
<dbReference type="AlphaFoldDB" id="A0A8S3SBL8"/>
<keyword evidence="2" id="KW-1185">Reference proteome</keyword>
<protein>
    <submittedName>
        <fullName evidence="1">Uncharacterized protein</fullName>
    </submittedName>
</protein>
<comment type="caution">
    <text evidence="1">The sequence shown here is derived from an EMBL/GenBank/DDBJ whole genome shotgun (WGS) entry which is preliminary data.</text>
</comment>
<gene>
    <name evidence="1" type="ORF">MEDL_30296</name>
</gene>
<reference evidence="1" key="1">
    <citation type="submission" date="2021-03" db="EMBL/GenBank/DDBJ databases">
        <authorList>
            <person name="Bekaert M."/>
        </authorList>
    </citation>
    <scope>NUCLEOTIDE SEQUENCE</scope>
</reference>